<proteinExistence type="predicted"/>
<dbReference type="GeneID" id="20344973"/>
<dbReference type="HOGENOM" id="CLU_1315486_0_0_1"/>
<feature type="compositionally biased region" description="Basic and acidic residues" evidence="1">
    <location>
        <begin position="167"/>
        <end position="179"/>
    </location>
</feature>
<evidence type="ECO:0000256" key="1">
    <source>
        <dbReference type="SAM" id="MobiDB-lite"/>
    </source>
</evidence>
<dbReference type="EMBL" id="GL385396">
    <property type="protein sequence ID" value="EJT79431.1"/>
    <property type="molecule type" value="Genomic_DNA"/>
</dbReference>
<reference evidence="2" key="2">
    <citation type="submission" date="2010-07" db="EMBL/GenBank/DDBJ databases">
        <authorList>
            <consortium name="The Broad Institute Genome Sequencing Platform"/>
            <consortium name="Broad Institute Genome Sequencing Center for Infectious Disease"/>
            <person name="Ma L.-J."/>
            <person name="Dead R."/>
            <person name="Young S."/>
            <person name="Zeng Q."/>
            <person name="Koehrsen M."/>
            <person name="Alvarado L."/>
            <person name="Berlin A."/>
            <person name="Chapman S.B."/>
            <person name="Chen Z."/>
            <person name="Freedman E."/>
            <person name="Gellesch M."/>
            <person name="Goldberg J."/>
            <person name="Griggs A."/>
            <person name="Gujja S."/>
            <person name="Heilman E.R."/>
            <person name="Heiman D."/>
            <person name="Hepburn T."/>
            <person name="Howarth C."/>
            <person name="Jen D."/>
            <person name="Larson L."/>
            <person name="Mehta T."/>
            <person name="Neiman D."/>
            <person name="Pearson M."/>
            <person name="Roberts A."/>
            <person name="Saif S."/>
            <person name="Shea T."/>
            <person name="Shenoy N."/>
            <person name="Sisk P."/>
            <person name="Stolte C."/>
            <person name="Sykes S."/>
            <person name="Walk T."/>
            <person name="White J."/>
            <person name="Yandava C."/>
            <person name="Haas B."/>
            <person name="Nusbaum C."/>
            <person name="Birren B."/>
        </authorList>
    </citation>
    <scope>NUCLEOTIDE SEQUENCE</scope>
    <source>
        <strain evidence="2">R3-111a-1</strain>
    </source>
</reference>
<reference evidence="2" key="3">
    <citation type="submission" date="2010-09" db="EMBL/GenBank/DDBJ databases">
        <title>Annotation of Gaeumannomyces graminis var. tritici R3-111a-1.</title>
        <authorList>
            <consortium name="The Broad Institute Genome Sequencing Platform"/>
            <person name="Ma L.-J."/>
            <person name="Dead R."/>
            <person name="Young S.K."/>
            <person name="Zeng Q."/>
            <person name="Gargeya S."/>
            <person name="Fitzgerald M."/>
            <person name="Haas B."/>
            <person name="Abouelleil A."/>
            <person name="Alvarado L."/>
            <person name="Arachchi H.M."/>
            <person name="Berlin A."/>
            <person name="Brown A."/>
            <person name="Chapman S.B."/>
            <person name="Chen Z."/>
            <person name="Dunbar C."/>
            <person name="Freedman E."/>
            <person name="Gearin G."/>
            <person name="Gellesch M."/>
            <person name="Goldberg J."/>
            <person name="Griggs A."/>
            <person name="Gujja S."/>
            <person name="Heiman D."/>
            <person name="Howarth C."/>
            <person name="Larson L."/>
            <person name="Lui A."/>
            <person name="MacDonald P.J.P."/>
            <person name="Mehta T."/>
            <person name="Montmayeur A."/>
            <person name="Murphy C."/>
            <person name="Neiman D."/>
            <person name="Pearson M."/>
            <person name="Priest M."/>
            <person name="Roberts A."/>
            <person name="Saif S."/>
            <person name="Shea T."/>
            <person name="Shenoy N."/>
            <person name="Sisk P."/>
            <person name="Stolte C."/>
            <person name="Sykes S."/>
            <person name="Yandava C."/>
            <person name="Wortman J."/>
            <person name="Nusbaum C."/>
            <person name="Birren B."/>
        </authorList>
    </citation>
    <scope>NUCLEOTIDE SEQUENCE</scope>
    <source>
        <strain evidence="2">R3-111a-1</strain>
    </source>
</reference>
<organism evidence="2">
    <name type="scientific">Gaeumannomyces tritici (strain R3-111a-1)</name>
    <name type="common">Wheat and barley take-all root rot fungus</name>
    <name type="synonym">Gaeumannomyces graminis var. tritici</name>
    <dbReference type="NCBI Taxonomy" id="644352"/>
    <lineage>
        <taxon>Eukaryota</taxon>
        <taxon>Fungi</taxon>
        <taxon>Dikarya</taxon>
        <taxon>Ascomycota</taxon>
        <taxon>Pezizomycotina</taxon>
        <taxon>Sordariomycetes</taxon>
        <taxon>Sordariomycetidae</taxon>
        <taxon>Magnaporthales</taxon>
        <taxon>Magnaporthaceae</taxon>
        <taxon>Gaeumannomyces</taxon>
    </lineage>
</organism>
<gene>
    <name evidence="3" type="primary">20344973</name>
    <name evidence="2" type="ORF">GGTG_04515</name>
</gene>
<evidence type="ECO:0000313" key="4">
    <source>
        <dbReference type="Proteomes" id="UP000006039"/>
    </source>
</evidence>
<protein>
    <submittedName>
        <fullName evidence="2 3">Uncharacterized protein</fullName>
    </submittedName>
</protein>
<reference evidence="3" key="5">
    <citation type="submission" date="2018-04" db="UniProtKB">
        <authorList>
            <consortium name="EnsemblFungi"/>
        </authorList>
    </citation>
    <scope>IDENTIFICATION</scope>
    <source>
        <strain evidence="3">R3-111a-1</strain>
    </source>
</reference>
<dbReference type="AlphaFoldDB" id="J3NTB6"/>
<dbReference type="EnsemblFungi" id="EJT79431">
    <property type="protein sequence ID" value="EJT79431"/>
    <property type="gene ID" value="GGTG_04515"/>
</dbReference>
<evidence type="ECO:0000313" key="3">
    <source>
        <dbReference type="EnsemblFungi" id="EJT79431"/>
    </source>
</evidence>
<reference evidence="4" key="1">
    <citation type="submission" date="2010-07" db="EMBL/GenBank/DDBJ databases">
        <title>The genome sequence of Gaeumannomyces graminis var. tritici strain R3-111a-1.</title>
        <authorList>
            <consortium name="The Broad Institute Genome Sequencing Platform"/>
            <person name="Ma L.-J."/>
            <person name="Dead R."/>
            <person name="Young S."/>
            <person name="Zeng Q."/>
            <person name="Koehrsen M."/>
            <person name="Alvarado L."/>
            <person name="Berlin A."/>
            <person name="Chapman S.B."/>
            <person name="Chen Z."/>
            <person name="Freedman E."/>
            <person name="Gellesch M."/>
            <person name="Goldberg J."/>
            <person name="Griggs A."/>
            <person name="Gujja S."/>
            <person name="Heilman E.R."/>
            <person name="Heiman D."/>
            <person name="Hepburn T."/>
            <person name="Howarth C."/>
            <person name="Jen D."/>
            <person name="Larson L."/>
            <person name="Mehta T."/>
            <person name="Neiman D."/>
            <person name="Pearson M."/>
            <person name="Roberts A."/>
            <person name="Saif S."/>
            <person name="Shea T."/>
            <person name="Shenoy N."/>
            <person name="Sisk P."/>
            <person name="Stolte C."/>
            <person name="Sykes S."/>
            <person name="Walk T."/>
            <person name="White J."/>
            <person name="Yandava C."/>
            <person name="Haas B."/>
            <person name="Nusbaum C."/>
            <person name="Birren B."/>
        </authorList>
    </citation>
    <scope>NUCLEOTIDE SEQUENCE [LARGE SCALE GENOMIC DNA]</scope>
    <source>
        <strain evidence="4">R3-111a-1</strain>
    </source>
</reference>
<accession>J3NTB6</accession>
<evidence type="ECO:0000313" key="2">
    <source>
        <dbReference type="EMBL" id="EJT79431.1"/>
    </source>
</evidence>
<dbReference type="VEuPathDB" id="FungiDB:GGTG_04515"/>
<dbReference type="RefSeq" id="XP_009220576.1">
    <property type="nucleotide sequence ID" value="XM_009222312.1"/>
</dbReference>
<sequence length="209" mass="22729">MRPPTPHLVLWARFPVPPPNADPLLPGHNYGRRLPDRFGVVRHARHPRTGLEMAKSLLSALGLFGWATSVHAQQFVAKHELPWDQMYQRSAVRHPSRQGRTIRKPSCWRELPSVQPLLGLETARTRRSADITGSTPDAEAEGSPGAGAADRRTGAALQVGVQLISDEGGRRGRGARDLQQHVFTQDDGARHRIGPGPDEPGAVVNGLGA</sequence>
<feature type="region of interest" description="Disordered" evidence="1">
    <location>
        <begin position="119"/>
        <end position="151"/>
    </location>
</feature>
<reference evidence="3" key="4">
    <citation type="journal article" date="2015" name="G3 (Bethesda)">
        <title>Genome sequences of three phytopathogenic species of the Magnaporthaceae family of fungi.</title>
        <authorList>
            <person name="Okagaki L.H."/>
            <person name="Nunes C.C."/>
            <person name="Sailsbery J."/>
            <person name="Clay B."/>
            <person name="Brown D."/>
            <person name="John T."/>
            <person name="Oh Y."/>
            <person name="Young N."/>
            <person name="Fitzgerald M."/>
            <person name="Haas B.J."/>
            <person name="Zeng Q."/>
            <person name="Young S."/>
            <person name="Adiconis X."/>
            <person name="Fan L."/>
            <person name="Levin J.Z."/>
            <person name="Mitchell T.K."/>
            <person name="Okubara P.A."/>
            <person name="Farman M.L."/>
            <person name="Kohn L.M."/>
            <person name="Birren B."/>
            <person name="Ma L.-J."/>
            <person name="Dean R.A."/>
        </authorList>
    </citation>
    <scope>NUCLEOTIDE SEQUENCE</scope>
    <source>
        <strain evidence="3">R3-111a-1</strain>
    </source>
</reference>
<dbReference type="Proteomes" id="UP000006039">
    <property type="component" value="Unassembled WGS sequence"/>
</dbReference>
<feature type="region of interest" description="Disordered" evidence="1">
    <location>
        <begin position="165"/>
        <end position="209"/>
    </location>
</feature>
<keyword evidence="4" id="KW-1185">Reference proteome</keyword>
<name>J3NTB6_GAET3</name>